<keyword evidence="3" id="KW-1185">Reference proteome</keyword>
<feature type="compositionally biased region" description="Basic and acidic residues" evidence="1">
    <location>
        <begin position="217"/>
        <end position="245"/>
    </location>
</feature>
<proteinExistence type="predicted"/>
<gene>
    <name evidence="2" type="ORF">HPB52_020715</name>
</gene>
<organism evidence="2 3">
    <name type="scientific">Rhipicephalus sanguineus</name>
    <name type="common">Brown dog tick</name>
    <name type="synonym">Ixodes sanguineus</name>
    <dbReference type="NCBI Taxonomy" id="34632"/>
    <lineage>
        <taxon>Eukaryota</taxon>
        <taxon>Metazoa</taxon>
        <taxon>Ecdysozoa</taxon>
        <taxon>Arthropoda</taxon>
        <taxon>Chelicerata</taxon>
        <taxon>Arachnida</taxon>
        <taxon>Acari</taxon>
        <taxon>Parasitiformes</taxon>
        <taxon>Ixodida</taxon>
        <taxon>Ixodoidea</taxon>
        <taxon>Ixodidae</taxon>
        <taxon>Rhipicephalinae</taxon>
        <taxon>Rhipicephalus</taxon>
        <taxon>Rhipicephalus</taxon>
    </lineage>
</organism>
<dbReference type="Proteomes" id="UP000821837">
    <property type="component" value="Chromosome 3"/>
</dbReference>
<protein>
    <submittedName>
        <fullName evidence="2">Uncharacterized protein</fullName>
    </submittedName>
</protein>
<accession>A0A9D4T1Q7</accession>
<feature type="region of interest" description="Disordered" evidence="1">
    <location>
        <begin position="125"/>
        <end position="185"/>
    </location>
</feature>
<feature type="compositionally biased region" description="Polar residues" evidence="1">
    <location>
        <begin position="204"/>
        <end position="215"/>
    </location>
</feature>
<feature type="compositionally biased region" description="Acidic residues" evidence="1">
    <location>
        <begin position="159"/>
        <end position="175"/>
    </location>
</feature>
<feature type="compositionally biased region" description="Polar residues" evidence="1">
    <location>
        <begin position="127"/>
        <end position="140"/>
    </location>
</feature>
<evidence type="ECO:0000256" key="1">
    <source>
        <dbReference type="SAM" id="MobiDB-lite"/>
    </source>
</evidence>
<dbReference type="VEuPathDB" id="VectorBase:RSAN_036031"/>
<comment type="caution">
    <text evidence="2">The sequence shown here is derived from an EMBL/GenBank/DDBJ whole genome shotgun (WGS) entry which is preliminary data.</text>
</comment>
<reference evidence="2" key="1">
    <citation type="journal article" date="2020" name="Cell">
        <title>Large-Scale Comparative Analyses of Tick Genomes Elucidate Their Genetic Diversity and Vector Capacities.</title>
        <authorList>
            <consortium name="Tick Genome and Microbiome Consortium (TIGMIC)"/>
            <person name="Jia N."/>
            <person name="Wang J."/>
            <person name="Shi W."/>
            <person name="Du L."/>
            <person name="Sun Y."/>
            <person name="Zhan W."/>
            <person name="Jiang J.F."/>
            <person name="Wang Q."/>
            <person name="Zhang B."/>
            <person name="Ji P."/>
            <person name="Bell-Sakyi L."/>
            <person name="Cui X.M."/>
            <person name="Yuan T.T."/>
            <person name="Jiang B.G."/>
            <person name="Yang W.F."/>
            <person name="Lam T.T."/>
            <person name="Chang Q.C."/>
            <person name="Ding S.J."/>
            <person name="Wang X.J."/>
            <person name="Zhu J.G."/>
            <person name="Ruan X.D."/>
            <person name="Zhao L."/>
            <person name="Wei J.T."/>
            <person name="Ye R.Z."/>
            <person name="Que T.C."/>
            <person name="Du C.H."/>
            <person name="Zhou Y.H."/>
            <person name="Cheng J.X."/>
            <person name="Dai P.F."/>
            <person name="Guo W.B."/>
            <person name="Han X.H."/>
            <person name="Huang E.J."/>
            <person name="Li L.F."/>
            <person name="Wei W."/>
            <person name="Gao Y.C."/>
            <person name="Liu J.Z."/>
            <person name="Shao H.Z."/>
            <person name="Wang X."/>
            <person name="Wang C.C."/>
            <person name="Yang T.C."/>
            <person name="Huo Q.B."/>
            <person name="Li W."/>
            <person name="Chen H.Y."/>
            <person name="Chen S.E."/>
            <person name="Zhou L.G."/>
            <person name="Ni X.B."/>
            <person name="Tian J.H."/>
            <person name="Sheng Y."/>
            <person name="Liu T."/>
            <person name="Pan Y.S."/>
            <person name="Xia L.Y."/>
            <person name="Li J."/>
            <person name="Zhao F."/>
            <person name="Cao W.C."/>
        </authorList>
    </citation>
    <scope>NUCLEOTIDE SEQUENCE</scope>
    <source>
        <strain evidence="2">Rsan-2018</strain>
    </source>
</reference>
<evidence type="ECO:0000313" key="3">
    <source>
        <dbReference type="Proteomes" id="UP000821837"/>
    </source>
</evidence>
<evidence type="ECO:0000313" key="2">
    <source>
        <dbReference type="EMBL" id="KAH7963361.1"/>
    </source>
</evidence>
<reference evidence="2" key="2">
    <citation type="submission" date="2021-09" db="EMBL/GenBank/DDBJ databases">
        <authorList>
            <person name="Jia N."/>
            <person name="Wang J."/>
            <person name="Shi W."/>
            <person name="Du L."/>
            <person name="Sun Y."/>
            <person name="Zhan W."/>
            <person name="Jiang J."/>
            <person name="Wang Q."/>
            <person name="Zhang B."/>
            <person name="Ji P."/>
            <person name="Sakyi L.B."/>
            <person name="Cui X."/>
            <person name="Yuan T."/>
            <person name="Jiang B."/>
            <person name="Yang W."/>
            <person name="Lam T.T.-Y."/>
            <person name="Chang Q."/>
            <person name="Ding S."/>
            <person name="Wang X."/>
            <person name="Zhu J."/>
            <person name="Ruan X."/>
            <person name="Zhao L."/>
            <person name="Wei J."/>
            <person name="Que T."/>
            <person name="Du C."/>
            <person name="Cheng J."/>
            <person name="Dai P."/>
            <person name="Han X."/>
            <person name="Huang E."/>
            <person name="Gao Y."/>
            <person name="Liu J."/>
            <person name="Shao H."/>
            <person name="Ye R."/>
            <person name="Li L."/>
            <person name="Wei W."/>
            <person name="Wang X."/>
            <person name="Wang C."/>
            <person name="Huo Q."/>
            <person name="Li W."/>
            <person name="Guo W."/>
            <person name="Chen H."/>
            <person name="Chen S."/>
            <person name="Zhou L."/>
            <person name="Zhou L."/>
            <person name="Ni X."/>
            <person name="Tian J."/>
            <person name="Zhou Y."/>
            <person name="Sheng Y."/>
            <person name="Liu T."/>
            <person name="Pan Y."/>
            <person name="Xia L."/>
            <person name="Li J."/>
            <person name="Zhao F."/>
            <person name="Cao W."/>
        </authorList>
    </citation>
    <scope>NUCLEOTIDE SEQUENCE</scope>
    <source>
        <strain evidence="2">Rsan-2018</strain>
        <tissue evidence="2">Larvae</tissue>
    </source>
</reference>
<dbReference type="EMBL" id="JABSTV010001249">
    <property type="protein sequence ID" value="KAH7963361.1"/>
    <property type="molecule type" value="Genomic_DNA"/>
</dbReference>
<feature type="region of interest" description="Disordered" evidence="1">
    <location>
        <begin position="204"/>
        <end position="245"/>
    </location>
</feature>
<dbReference type="AlphaFoldDB" id="A0A9D4T1Q7"/>
<sequence>MCQKHHNFGYAPCVLRGARSPAKEGAGMEASAACNDDGASPGNGETRQLLEELAADYSQFFKVDISNDKRILDEGIDELLARLDEFTGLINMKPAPQYKKQLRYEEPEIFRCSDYLSTVSADDPLPTSASNFSLETSASDRSVEDDRTPLNSAPRLATDDTDNSDQSSEEDEDDGGNLHCGTGSVDRGHWRKRLMDCCLPAFADTSTQPTKTVRNPINDERSSSGDEPAQHPDLWKIPECRGERA</sequence>
<name>A0A9D4T1Q7_RHISA</name>